<evidence type="ECO:0000313" key="4">
    <source>
        <dbReference type="Proteomes" id="UP000572377"/>
    </source>
</evidence>
<sequence>MTATAPSFPPLLTGRAVREDAFGTAIAMAREGVDGGTVVYVEAPDALEAAIVFAPEVPLSQAAQMLVVCGTGFANALGVLAPPRVALHLEWNGTIRVNGGRCGRLRMAASTSDPGAVPDWLVVGLDLRFVPPPLAPGETPDETGLYAEGCGDLDPPRLLESWTRHMLVWLNRWEEEGPKPLHAEWIGTLYGRGEETTQTLEGRAVSGTLLGTDDAFGLLLRTADGTKLIPLTELLERQTP</sequence>
<evidence type="ECO:0000259" key="1">
    <source>
        <dbReference type="Pfam" id="PF14563"/>
    </source>
</evidence>
<dbReference type="Gene3D" id="3.30.930.10">
    <property type="entry name" value="Bira Bifunctional Protein, Domain 2"/>
    <property type="match status" value="1"/>
</dbReference>
<dbReference type="SUPFAM" id="SSF55681">
    <property type="entry name" value="Class II aaRS and biotin synthetases"/>
    <property type="match status" value="1"/>
</dbReference>
<reference evidence="3 4" key="1">
    <citation type="submission" date="2020-05" db="EMBL/GenBank/DDBJ databases">
        <title>Gimesia benthica sp. nov., a novel planctomycete isolated from a deep-sea water sample of the Northwest Indian Ocean.</title>
        <authorList>
            <person name="Wang J."/>
            <person name="Ruan C."/>
            <person name="Song L."/>
            <person name="Zhu Y."/>
            <person name="Li A."/>
            <person name="Zheng X."/>
            <person name="Wang L."/>
            <person name="Lu Z."/>
            <person name="Huang Y."/>
            <person name="Du W."/>
            <person name="Zhou Y."/>
            <person name="Huang L."/>
            <person name="Dai X."/>
        </authorList>
    </citation>
    <scope>NUCLEOTIDE SEQUENCE [LARGE SCALE GENOMIC DNA]</scope>
    <source>
        <strain evidence="3 4">YYQ-30</strain>
    </source>
</reference>
<protein>
    <submittedName>
        <fullName evidence="3">DUF4444 domain-containing protein</fullName>
    </submittedName>
</protein>
<comment type="caution">
    <text evidence="3">The sequence shown here is derived from an EMBL/GenBank/DDBJ whole genome shotgun (WGS) entry which is preliminary data.</text>
</comment>
<dbReference type="Proteomes" id="UP000572377">
    <property type="component" value="Unassembled WGS sequence"/>
</dbReference>
<dbReference type="Pfam" id="PF14563">
    <property type="entry name" value="DUF4444"/>
    <property type="match status" value="1"/>
</dbReference>
<dbReference type="Gene3D" id="2.30.30.100">
    <property type="match status" value="1"/>
</dbReference>
<feature type="domain" description="DUF4444" evidence="1">
    <location>
        <begin position="193"/>
        <end position="236"/>
    </location>
</feature>
<keyword evidence="4" id="KW-1185">Reference proteome</keyword>
<dbReference type="AlphaFoldDB" id="A0A849L2A6"/>
<evidence type="ECO:0000313" key="3">
    <source>
        <dbReference type="EMBL" id="NNU80374.1"/>
    </source>
</evidence>
<feature type="domain" description="BPL/LPL catalytic" evidence="2">
    <location>
        <begin position="8"/>
        <end position="186"/>
    </location>
</feature>
<dbReference type="EMBL" id="JABFBC010000001">
    <property type="protein sequence ID" value="NNU80374.1"/>
    <property type="molecule type" value="Genomic_DNA"/>
</dbReference>
<dbReference type="InterPro" id="IPR004143">
    <property type="entry name" value="BPL_LPL_catalytic"/>
</dbReference>
<accession>A0A849L2A6</accession>
<dbReference type="InterPro" id="IPR028044">
    <property type="entry name" value="DUF4444"/>
</dbReference>
<proteinExistence type="predicted"/>
<dbReference type="InterPro" id="IPR045864">
    <property type="entry name" value="aa-tRNA-synth_II/BPL/LPL"/>
</dbReference>
<dbReference type="RefSeq" id="WP_171324086.1">
    <property type="nucleotide sequence ID" value="NZ_JABFBC010000001.1"/>
</dbReference>
<name>A0A849L2A6_9RHOB</name>
<gene>
    <name evidence="3" type="ORF">HMH01_07955</name>
</gene>
<dbReference type="Pfam" id="PF16917">
    <property type="entry name" value="BPL_LplA_LipB_2"/>
    <property type="match status" value="1"/>
</dbReference>
<evidence type="ECO:0000259" key="2">
    <source>
        <dbReference type="Pfam" id="PF16917"/>
    </source>
</evidence>
<organism evidence="3 4">
    <name type="scientific">Halovulum dunhuangense</name>
    <dbReference type="NCBI Taxonomy" id="1505036"/>
    <lineage>
        <taxon>Bacteria</taxon>
        <taxon>Pseudomonadati</taxon>
        <taxon>Pseudomonadota</taxon>
        <taxon>Alphaproteobacteria</taxon>
        <taxon>Rhodobacterales</taxon>
        <taxon>Paracoccaceae</taxon>
        <taxon>Halovulum</taxon>
    </lineage>
</organism>